<name>A0A6G1JP53_9PLEO</name>
<dbReference type="PANTHER" id="PTHR38790">
    <property type="entry name" value="2EXR DOMAIN-CONTAINING PROTEIN-RELATED"/>
    <property type="match status" value="1"/>
</dbReference>
<organism evidence="2 3">
    <name type="scientific">Lentithecium fluviatile CBS 122367</name>
    <dbReference type="NCBI Taxonomy" id="1168545"/>
    <lineage>
        <taxon>Eukaryota</taxon>
        <taxon>Fungi</taxon>
        <taxon>Dikarya</taxon>
        <taxon>Ascomycota</taxon>
        <taxon>Pezizomycotina</taxon>
        <taxon>Dothideomycetes</taxon>
        <taxon>Pleosporomycetidae</taxon>
        <taxon>Pleosporales</taxon>
        <taxon>Massarineae</taxon>
        <taxon>Lentitheciaceae</taxon>
        <taxon>Lentithecium</taxon>
    </lineage>
</organism>
<dbReference type="Pfam" id="PF24864">
    <property type="entry name" value="DUF7730"/>
    <property type="match status" value="1"/>
</dbReference>
<protein>
    <recommendedName>
        <fullName evidence="1">DUF7730 domain-containing protein</fullName>
    </recommendedName>
</protein>
<evidence type="ECO:0000313" key="2">
    <source>
        <dbReference type="EMBL" id="KAF2692021.1"/>
    </source>
</evidence>
<accession>A0A6G1JP53</accession>
<dbReference type="Proteomes" id="UP000799291">
    <property type="component" value="Unassembled WGS sequence"/>
</dbReference>
<dbReference type="EMBL" id="MU005569">
    <property type="protein sequence ID" value="KAF2692021.1"/>
    <property type="molecule type" value="Genomic_DNA"/>
</dbReference>
<dbReference type="OrthoDB" id="4757095at2759"/>
<evidence type="ECO:0000259" key="1">
    <source>
        <dbReference type="Pfam" id="PF24864"/>
    </source>
</evidence>
<dbReference type="AlphaFoldDB" id="A0A6G1JP53"/>
<feature type="domain" description="DUF7730" evidence="1">
    <location>
        <begin position="14"/>
        <end position="270"/>
    </location>
</feature>
<proteinExistence type="predicted"/>
<keyword evidence="3" id="KW-1185">Reference proteome</keyword>
<dbReference type="InterPro" id="IPR056632">
    <property type="entry name" value="DUF7730"/>
</dbReference>
<sequence>MNPVTPATPRPPLFLTPSEIRLAIYAYLMPSQIHIFSHKNALRLSACIQQPKDEVDPNCCSRMTLKERENHVHYAPPDPMYTRRLASSWGTHWRCEEAAKWGRGEDAWKQKEGGCNEDIMPLLLTCRQMFSEVIAILADTTALHITDLDTFAVLAPSPSSDDLEAGNFFMSSLLTCMLPSLKELRISLKLPLEVYALFESGTQPSSSSSSAINNPVTAWANLPSILNTLPNLRRLHIRLDHTEPDTWTRVNEHVALSPVASLAARSHAKLDIAVDLPKLHPKYEEPARHFIEDSPAPPFPIQRRIRQRIHADIHANKIFHKDDFPFTHEMNDFLIEWNGMTVPNDMSYSEFAQYQEDQERNAWKEGRDPYQEMKDEQKYVLPNLFIFAASTNDVLKLD</sequence>
<gene>
    <name evidence="2" type="ORF">K458DRAFT_411703</name>
</gene>
<evidence type="ECO:0000313" key="3">
    <source>
        <dbReference type="Proteomes" id="UP000799291"/>
    </source>
</evidence>
<reference evidence="2" key="1">
    <citation type="journal article" date="2020" name="Stud. Mycol.">
        <title>101 Dothideomycetes genomes: a test case for predicting lifestyles and emergence of pathogens.</title>
        <authorList>
            <person name="Haridas S."/>
            <person name="Albert R."/>
            <person name="Binder M."/>
            <person name="Bloem J."/>
            <person name="Labutti K."/>
            <person name="Salamov A."/>
            <person name="Andreopoulos B."/>
            <person name="Baker S."/>
            <person name="Barry K."/>
            <person name="Bills G."/>
            <person name="Bluhm B."/>
            <person name="Cannon C."/>
            <person name="Castanera R."/>
            <person name="Culley D."/>
            <person name="Daum C."/>
            <person name="Ezra D."/>
            <person name="Gonzalez J."/>
            <person name="Henrissat B."/>
            <person name="Kuo A."/>
            <person name="Liang C."/>
            <person name="Lipzen A."/>
            <person name="Lutzoni F."/>
            <person name="Magnuson J."/>
            <person name="Mondo S."/>
            <person name="Nolan M."/>
            <person name="Ohm R."/>
            <person name="Pangilinan J."/>
            <person name="Park H.-J."/>
            <person name="Ramirez L."/>
            <person name="Alfaro M."/>
            <person name="Sun H."/>
            <person name="Tritt A."/>
            <person name="Yoshinaga Y."/>
            <person name="Zwiers L.-H."/>
            <person name="Turgeon B."/>
            <person name="Goodwin S."/>
            <person name="Spatafora J."/>
            <person name="Crous P."/>
            <person name="Grigoriev I."/>
        </authorList>
    </citation>
    <scope>NUCLEOTIDE SEQUENCE</scope>
    <source>
        <strain evidence="2">CBS 122367</strain>
    </source>
</reference>